<dbReference type="Proteomes" id="UP000762676">
    <property type="component" value="Unassembled WGS sequence"/>
</dbReference>
<name>A0AAV4JSX4_9GAST</name>
<comment type="caution">
    <text evidence="2">The sequence shown here is derived from an EMBL/GenBank/DDBJ whole genome shotgun (WGS) entry which is preliminary data.</text>
</comment>
<feature type="compositionally biased region" description="Basic and acidic residues" evidence="1">
    <location>
        <begin position="443"/>
        <end position="460"/>
    </location>
</feature>
<feature type="compositionally biased region" description="Basic residues" evidence="1">
    <location>
        <begin position="920"/>
        <end position="935"/>
    </location>
</feature>
<feature type="compositionally biased region" description="Basic and acidic residues" evidence="1">
    <location>
        <begin position="274"/>
        <end position="285"/>
    </location>
</feature>
<feature type="compositionally biased region" description="Polar residues" evidence="1">
    <location>
        <begin position="937"/>
        <end position="946"/>
    </location>
</feature>
<feature type="compositionally biased region" description="Basic and acidic residues" evidence="1">
    <location>
        <begin position="947"/>
        <end position="960"/>
    </location>
</feature>
<feature type="compositionally biased region" description="Basic residues" evidence="1">
    <location>
        <begin position="874"/>
        <end position="894"/>
    </location>
</feature>
<reference evidence="2 3" key="1">
    <citation type="journal article" date="2021" name="Elife">
        <title>Chloroplast acquisition without the gene transfer in kleptoplastic sea slugs, Plakobranchus ocellatus.</title>
        <authorList>
            <person name="Maeda T."/>
            <person name="Takahashi S."/>
            <person name="Yoshida T."/>
            <person name="Shimamura S."/>
            <person name="Takaki Y."/>
            <person name="Nagai Y."/>
            <person name="Toyoda A."/>
            <person name="Suzuki Y."/>
            <person name="Arimoto A."/>
            <person name="Ishii H."/>
            <person name="Satoh N."/>
            <person name="Nishiyama T."/>
            <person name="Hasebe M."/>
            <person name="Maruyama T."/>
            <person name="Minagawa J."/>
            <person name="Obokata J."/>
            <person name="Shigenobu S."/>
        </authorList>
    </citation>
    <scope>NUCLEOTIDE SEQUENCE [LARGE SCALE GENOMIC DNA]</scope>
</reference>
<sequence length="1058" mass="115984">MREVKPSSCEPSKGNEELIRQCHRQLVSSVSRPGVSARMPSEHWLLSLRPVSNRVKVKECALDLWTRQELAKLTAARKEVKTECLSLGAERDSVIPCRLTRINEEEEAETLNEMLWESSEDLAHHLPKFSSCTTKSSENLIDCSSKTILSCSEDSEVNNVSIGQYHASIHNECSVCSAEAANDGVSNKNENKGSYAPLSKVAISRSKNKSQLMEEVKELEIGCNANNVYGENTGFLETRFQSSVDAPVASDMSLGGEEGDSPSVSAACPTNGMIDRRTAEEKGGGDEAGEPDDQLLEGETELPHTGVSFAKIRTHQPTDGSDIASESKPALNANLAAQKSNQRLVKRLGSLTKTPPLLPGWGFRPHAAPENRPRSAGFPLPKAESDIITGAKPSKPDLQTKAASDVVVSKVLTHTDSKACQVNKKKKSDKRIARKAPSSHMRPFKEGPRSSELFGRKQSRDVQAAGSRSKSNKVTPAGGQVLVVDYRKGSSSDKDSPTKAIEESQKSKMRKALLGVYEYDLSGHRQSRIVISQRQPKKTSSKEDDDVERPRARRTRRITSRTVAASPSVIANLWRQVDKSRLRRRKEHQGSFRGRSLPRNVGDGRAVKSIDLSTETLNQKTLPSMEEVSCRNLKTSGFAPHQWSPEAVPETSEEGEADGISFMDKSKSRSLSACQQSSSRCRLTLNTCPDGEEMASHGQYARCASKGQQKMDDLRTSTIYLSVRPRDRVLHLSPPRVLEKQKEVKIPKALPALPVNQVWIQRTHSQSKAAVKTWQATQAASASIQKKRLFDQDTDANVSMNRKTSRRRSGSRVSSAKKPMGRASSATSAADGRRMTEGVCAEALAECRLVTQRCQHLRSQLSSRASCMSPSPPRQKRPRIRSKSKRLRKGRKSIKQAASIQGKNVNGCAGSRPATTKARVGNRKGRNLPRGKKAHLGSTNQPTLPRNSEKSRLASGDDARLASLVSTTHEKQRRPGPLAELSLPDKNIASASDTDLKKRASGSRLSPALPTHHVTNPTRDVGDKTLSSLSVASDTIDSTTTMPSRRCWSRRRDIGVSR</sequence>
<protein>
    <submittedName>
        <fullName evidence="2">Uncharacterized protein</fullName>
    </submittedName>
</protein>
<feature type="compositionally biased region" description="Polar residues" evidence="1">
    <location>
        <begin position="859"/>
        <end position="868"/>
    </location>
</feature>
<accession>A0AAV4JSX4</accession>
<dbReference type="AlphaFoldDB" id="A0AAV4JSX4"/>
<feature type="region of interest" description="Disordered" evidence="1">
    <location>
        <begin position="793"/>
        <end position="835"/>
    </location>
</feature>
<proteinExistence type="predicted"/>
<feature type="region of interest" description="Disordered" evidence="1">
    <location>
        <begin position="859"/>
        <end position="1025"/>
    </location>
</feature>
<feature type="region of interest" description="Disordered" evidence="1">
    <location>
        <begin position="418"/>
        <end position="506"/>
    </location>
</feature>
<organism evidence="2 3">
    <name type="scientific">Elysia marginata</name>
    <dbReference type="NCBI Taxonomy" id="1093978"/>
    <lineage>
        <taxon>Eukaryota</taxon>
        <taxon>Metazoa</taxon>
        <taxon>Spiralia</taxon>
        <taxon>Lophotrochozoa</taxon>
        <taxon>Mollusca</taxon>
        <taxon>Gastropoda</taxon>
        <taxon>Heterobranchia</taxon>
        <taxon>Euthyneura</taxon>
        <taxon>Panpulmonata</taxon>
        <taxon>Sacoglossa</taxon>
        <taxon>Placobranchoidea</taxon>
        <taxon>Plakobranchidae</taxon>
        <taxon>Elysia</taxon>
    </lineage>
</organism>
<feature type="compositionally biased region" description="Basic and acidic residues" evidence="1">
    <location>
        <begin position="485"/>
        <end position="506"/>
    </location>
</feature>
<feature type="region of interest" description="Disordered" evidence="1">
    <location>
        <begin position="249"/>
        <end position="294"/>
    </location>
</feature>
<feature type="region of interest" description="Disordered" evidence="1">
    <location>
        <begin position="350"/>
        <end position="401"/>
    </location>
</feature>
<gene>
    <name evidence="2" type="ORF">ElyMa_005194700</name>
</gene>
<feature type="region of interest" description="Disordered" evidence="1">
    <location>
        <begin position="527"/>
        <end position="562"/>
    </location>
</feature>
<evidence type="ECO:0000313" key="3">
    <source>
        <dbReference type="Proteomes" id="UP000762676"/>
    </source>
</evidence>
<dbReference type="EMBL" id="BMAT01010384">
    <property type="protein sequence ID" value="GFS25874.1"/>
    <property type="molecule type" value="Genomic_DNA"/>
</dbReference>
<keyword evidence="3" id="KW-1185">Reference proteome</keyword>
<evidence type="ECO:0000313" key="2">
    <source>
        <dbReference type="EMBL" id="GFS25874.1"/>
    </source>
</evidence>
<feature type="compositionally biased region" description="Basic residues" evidence="1">
    <location>
        <begin position="423"/>
        <end position="434"/>
    </location>
</feature>
<evidence type="ECO:0000256" key="1">
    <source>
        <dbReference type="SAM" id="MobiDB-lite"/>
    </source>
</evidence>